<feature type="binding site" evidence="7">
    <location>
        <position position="250"/>
    </location>
    <ligand>
        <name>shikimate</name>
        <dbReference type="ChEBI" id="CHEBI:36208"/>
    </ligand>
</feature>
<evidence type="ECO:0000256" key="4">
    <source>
        <dbReference type="ARBA" id="ARBA00022857"/>
    </source>
</evidence>
<evidence type="ECO:0000259" key="10">
    <source>
        <dbReference type="Pfam" id="PF18317"/>
    </source>
</evidence>
<feature type="binding site" evidence="7">
    <location>
        <begin position="127"/>
        <end position="131"/>
    </location>
    <ligand>
        <name>NADP(+)</name>
        <dbReference type="ChEBI" id="CHEBI:58349"/>
    </ligand>
</feature>
<dbReference type="GO" id="GO:0019632">
    <property type="term" value="P:shikimate metabolic process"/>
    <property type="evidence" value="ECO:0007669"/>
    <property type="project" value="InterPro"/>
</dbReference>
<dbReference type="GO" id="GO:0009073">
    <property type="term" value="P:aromatic amino acid family biosynthetic process"/>
    <property type="evidence" value="ECO:0007669"/>
    <property type="project" value="UniProtKB-KW"/>
</dbReference>
<gene>
    <name evidence="7" type="primary">aroE</name>
    <name evidence="11" type="ORF">COT42_03500</name>
</gene>
<dbReference type="PANTHER" id="PTHR21089:SF1">
    <property type="entry name" value="BIFUNCTIONAL 3-DEHYDROQUINATE DEHYDRATASE_SHIKIMATE DEHYDROGENASE, CHLOROPLASTIC"/>
    <property type="match status" value="1"/>
</dbReference>
<dbReference type="NCBIfam" id="NF001319">
    <property type="entry name" value="PRK00258.3-3"/>
    <property type="match status" value="1"/>
</dbReference>
<evidence type="ECO:0000256" key="7">
    <source>
        <dbReference type="HAMAP-Rule" id="MF_00222"/>
    </source>
</evidence>
<feature type="domain" description="Saccharopine dehydrogenase NADP binding" evidence="8">
    <location>
        <begin position="124"/>
        <end position="197"/>
    </location>
</feature>
<dbReference type="PANTHER" id="PTHR21089">
    <property type="entry name" value="SHIKIMATE DEHYDROGENASE"/>
    <property type="match status" value="1"/>
</dbReference>
<feature type="active site" description="Proton acceptor" evidence="7">
    <location>
        <position position="66"/>
    </location>
</feature>
<organism evidence="11 12">
    <name type="scientific">Candidatus Saganbacteria bacterium CG08_land_8_20_14_0_20_45_16</name>
    <dbReference type="NCBI Taxonomy" id="2014293"/>
    <lineage>
        <taxon>Bacteria</taxon>
        <taxon>Bacillati</taxon>
        <taxon>Saganbacteria</taxon>
    </lineage>
</organism>
<evidence type="ECO:0000313" key="11">
    <source>
        <dbReference type="EMBL" id="PIS30253.1"/>
    </source>
</evidence>
<comment type="similarity">
    <text evidence="7">Belongs to the shikimate dehydrogenase family.</text>
</comment>
<dbReference type="Gene3D" id="3.40.50.10860">
    <property type="entry name" value="Leucine Dehydrogenase, chain A, domain 1"/>
    <property type="match status" value="1"/>
</dbReference>
<feature type="binding site" evidence="7">
    <location>
        <position position="226"/>
    </location>
    <ligand>
        <name>shikimate</name>
        <dbReference type="ChEBI" id="CHEBI:36208"/>
    </ligand>
</feature>
<dbReference type="InterPro" id="IPR011342">
    <property type="entry name" value="Shikimate_DH"/>
</dbReference>
<dbReference type="HAMAP" id="MF_00222">
    <property type="entry name" value="Shikimate_DH_AroE"/>
    <property type="match status" value="1"/>
</dbReference>
<dbReference type="GO" id="GO:0005829">
    <property type="term" value="C:cytosol"/>
    <property type="evidence" value="ECO:0007669"/>
    <property type="project" value="TreeGrafter"/>
</dbReference>
<dbReference type="CDD" id="cd01065">
    <property type="entry name" value="NAD_bind_Shikimate_DH"/>
    <property type="match status" value="1"/>
</dbReference>
<comment type="subunit">
    <text evidence="7">Homodimer.</text>
</comment>
<feature type="binding site" evidence="7">
    <location>
        <position position="102"/>
    </location>
    <ligand>
        <name>shikimate</name>
        <dbReference type="ChEBI" id="CHEBI:36208"/>
    </ligand>
</feature>
<feature type="binding site" evidence="7">
    <location>
        <begin position="15"/>
        <end position="17"/>
    </location>
    <ligand>
        <name>shikimate</name>
        <dbReference type="ChEBI" id="CHEBI:36208"/>
    </ligand>
</feature>
<dbReference type="Pfam" id="PF08501">
    <property type="entry name" value="Shikimate_dh_N"/>
    <property type="match status" value="1"/>
</dbReference>
<dbReference type="GO" id="GO:0004764">
    <property type="term" value="F:shikimate 3-dehydrogenase (NADP+) activity"/>
    <property type="evidence" value="ECO:0007669"/>
    <property type="project" value="UniProtKB-UniRule"/>
</dbReference>
<reference evidence="11 12" key="1">
    <citation type="submission" date="2017-09" db="EMBL/GenBank/DDBJ databases">
        <title>Depth-based differentiation of microbial function through sediment-hosted aquifers and enrichment of novel symbionts in the deep terrestrial subsurface.</title>
        <authorList>
            <person name="Probst A.J."/>
            <person name="Ladd B."/>
            <person name="Jarett J.K."/>
            <person name="Geller-Mcgrath D.E."/>
            <person name="Sieber C.M."/>
            <person name="Emerson J.B."/>
            <person name="Anantharaman K."/>
            <person name="Thomas B.C."/>
            <person name="Malmstrom R."/>
            <person name="Stieglmeier M."/>
            <person name="Klingl A."/>
            <person name="Woyke T."/>
            <person name="Ryan C.M."/>
            <person name="Banfield J.F."/>
        </authorList>
    </citation>
    <scope>NUCLEOTIDE SEQUENCE [LARGE SCALE GENOMIC DNA]</scope>
    <source>
        <strain evidence="11">CG08_land_8_20_14_0_20_45_16</strain>
    </source>
</reference>
<dbReference type="EMBL" id="PEYM01000059">
    <property type="protein sequence ID" value="PIS30253.1"/>
    <property type="molecule type" value="Genomic_DNA"/>
</dbReference>
<evidence type="ECO:0000259" key="9">
    <source>
        <dbReference type="Pfam" id="PF08501"/>
    </source>
</evidence>
<evidence type="ECO:0000259" key="8">
    <source>
        <dbReference type="Pfam" id="PF03435"/>
    </source>
</evidence>
<accession>A0A2H0XYY7</accession>
<dbReference type="Proteomes" id="UP000231343">
    <property type="component" value="Unassembled WGS sequence"/>
</dbReference>
<keyword evidence="5 7" id="KW-0560">Oxidoreductase</keyword>
<feature type="binding site" evidence="7">
    <location>
        <position position="78"/>
    </location>
    <ligand>
        <name>NADP(+)</name>
        <dbReference type="ChEBI" id="CHEBI:58349"/>
    </ligand>
</feature>
<dbReference type="InterPro" id="IPR046346">
    <property type="entry name" value="Aminoacid_DH-like_N_sf"/>
</dbReference>
<dbReference type="GO" id="GO:0009423">
    <property type="term" value="P:chorismate biosynthetic process"/>
    <property type="evidence" value="ECO:0007669"/>
    <property type="project" value="UniProtKB-UniRule"/>
</dbReference>
<evidence type="ECO:0000256" key="2">
    <source>
        <dbReference type="ARBA" id="ARBA00012962"/>
    </source>
</evidence>
<dbReference type="NCBIfam" id="NF001314">
    <property type="entry name" value="PRK00258.2-2"/>
    <property type="match status" value="1"/>
</dbReference>
<comment type="caution">
    <text evidence="11">The sequence shown here is derived from an EMBL/GenBank/DDBJ whole genome shotgun (WGS) entry which is preliminary data.</text>
</comment>
<feature type="binding site" evidence="7">
    <location>
        <position position="62"/>
    </location>
    <ligand>
        <name>shikimate</name>
        <dbReference type="ChEBI" id="CHEBI:36208"/>
    </ligand>
</feature>
<evidence type="ECO:0000256" key="3">
    <source>
        <dbReference type="ARBA" id="ARBA00022605"/>
    </source>
</evidence>
<feature type="binding site" evidence="7">
    <location>
        <position position="87"/>
    </location>
    <ligand>
        <name>shikimate</name>
        <dbReference type="ChEBI" id="CHEBI:36208"/>
    </ligand>
</feature>
<evidence type="ECO:0000256" key="1">
    <source>
        <dbReference type="ARBA" id="ARBA00004871"/>
    </source>
</evidence>
<dbReference type="GO" id="GO:0008652">
    <property type="term" value="P:amino acid biosynthetic process"/>
    <property type="evidence" value="ECO:0007669"/>
    <property type="project" value="UniProtKB-KW"/>
</dbReference>
<dbReference type="EC" id="1.1.1.25" evidence="2 7"/>
<comment type="pathway">
    <text evidence="1 7">Metabolic intermediate biosynthesis; chorismate biosynthesis; chorismate from D-erythrose 4-phosphate and phosphoenolpyruvate: step 4/7.</text>
</comment>
<protein>
    <recommendedName>
        <fullName evidence="2 7">Shikimate dehydrogenase (NADP(+))</fullName>
        <shortName evidence="7">SDH</shortName>
        <ecNumber evidence="2 7">1.1.1.25</ecNumber>
    </recommendedName>
</protein>
<dbReference type="GO" id="GO:0050661">
    <property type="term" value="F:NADP binding"/>
    <property type="evidence" value="ECO:0007669"/>
    <property type="project" value="InterPro"/>
</dbReference>
<feature type="binding site" evidence="7">
    <location>
        <position position="224"/>
    </location>
    <ligand>
        <name>NADP(+)</name>
        <dbReference type="ChEBI" id="CHEBI:58349"/>
    </ligand>
</feature>
<dbReference type="Gene3D" id="3.40.50.720">
    <property type="entry name" value="NAD(P)-binding Rossmann-like Domain"/>
    <property type="match status" value="1"/>
</dbReference>
<keyword evidence="4 7" id="KW-0521">NADP</keyword>
<keyword evidence="6 7" id="KW-0057">Aromatic amino acid biosynthesis</keyword>
<dbReference type="Pfam" id="PF03435">
    <property type="entry name" value="Sacchrp_dh_NADP"/>
    <property type="match status" value="1"/>
</dbReference>
<dbReference type="InterPro" id="IPR022893">
    <property type="entry name" value="Shikimate_DH_fam"/>
</dbReference>
<feature type="domain" description="SDH C-terminal" evidence="10">
    <location>
        <begin position="243"/>
        <end position="272"/>
    </location>
</feature>
<comment type="function">
    <text evidence="7">Involved in the biosynthesis of the chorismate, which leads to the biosynthesis of aromatic amino acids. Catalyzes the reversible NADPH linked reduction of 3-dehydroshikimate (DHSA) to yield shikimate (SA).</text>
</comment>
<dbReference type="SUPFAM" id="SSF53223">
    <property type="entry name" value="Aminoacid dehydrogenase-like, N-terminal domain"/>
    <property type="match status" value="1"/>
</dbReference>
<evidence type="ECO:0000256" key="6">
    <source>
        <dbReference type="ARBA" id="ARBA00023141"/>
    </source>
</evidence>
<evidence type="ECO:0000313" key="12">
    <source>
        <dbReference type="Proteomes" id="UP000231343"/>
    </source>
</evidence>
<name>A0A2H0XYY7_UNCSA</name>
<dbReference type="InterPro" id="IPR041121">
    <property type="entry name" value="SDH_C"/>
</dbReference>
<dbReference type="SUPFAM" id="SSF51735">
    <property type="entry name" value="NAD(P)-binding Rossmann-fold domains"/>
    <property type="match status" value="1"/>
</dbReference>
<sequence length="276" mass="29929">MTKIVGLIGHPLGHSLSPLMHNAAFKELGLDFEYKLFDVSLNELAQKVKELRGKKFAGFNITIPYKEKVMELIDEVVENAKVIGAVNTIVNDNGKLIGYNTDGPGFVESLRDDAGVNPQGLNAVVLGAGGASRAILVTLAEEKANSIIVTDIDQEKASQLAQYVGSYFNVQVKSVKPDSRELQAALDNANLLINATPIGMHPHENTSPLSDKIQLAPELIVYDLVYNPYSTKLMKRSKNSVSGLGMLVRQGALAFTLWTGREAPVKLMHETAFAAL</sequence>
<evidence type="ECO:0000256" key="5">
    <source>
        <dbReference type="ARBA" id="ARBA00023002"/>
    </source>
</evidence>
<comment type="caution">
    <text evidence="7">Lacks conserved residue(s) required for the propagation of feature annotation.</text>
</comment>
<dbReference type="InterPro" id="IPR013708">
    <property type="entry name" value="Shikimate_DH-bd_N"/>
</dbReference>
<feature type="domain" description="Shikimate dehydrogenase substrate binding N-terminal" evidence="9">
    <location>
        <begin position="7"/>
        <end position="89"/>
    </location>
</feature>
<dbReference type="NCBIfam" id="TIGR00507">
    <property type="entry name" value="aroE"/>
    <property type="match status" value="1"/>
</dbReference>
<feature type="binding site" evidence="7">
    <location>
        <position position="243"/>
    </location>
    <ligand>
        <name>NADP(+)</name>
        <dbReference type="ChEBI" id="CHEBI:58349"/>
    </ligand>
</feature>
<comment type="catalytic activity">
    <reaction evidence="7">
        <text>shikimate + NADP(+) = 3-dehydroshikimate + NADPH + H(+)</text>
        <dbReference type="Rhea" id="RHEA:17737"/>
        <dbReference type="ChEBI" id="CHEBI:15378"/>
        <dbReference type="ChEBI" id="CHEBI:16630"/>
        <dbReference type="ChEBI" id="CHEBI:36208"/>
        <dbReference type="ChEBI" id="CHEBI:57783"/>
        <dbReference type="ChEBI" id="CHEBI:58349"/>
        <dbReference type="EC" id="1.1.1.25"/>
    </reaction>
</comment>
<dbReference type="AlphaFoldDB" id="A0A2H0XYY7"/>
<keyword evidence="3 7" id="KW-0028">Amino-acid biosynthesis</keyword>
<dbReference type="InterPro" id="IPR005097">
    <property type="entry name" value="Sacchrp_dh_NADP-bd"/>
</dbReference>
<dbReference type="InterPro" id="IPR036291">
    <property type="entry name" value="NAD(P)-bd_dom_sf"/>
</dbReference>
<dbReference type="Pfam" id="PF18317">
    <property type="entry name" value="SDH_C"/>
    <property type="match status" value="1"/>
</dbReference>
<proteinExistence type="inferred from homology"/>
<dbReference type="UniPathway" id="UPA00053">
    <property type="reaction ID" value="UER00087"/>
</dbReference>